<evidence type="ECO:0000256" key="1">
    <source>
        <dbReference type="SAM" id="Phobius"/>
    </source>
</evidence>
<keyword evidence="1" id="KW-0472">Membrane</keyword>
<evidence type="ECO:0000313" key="3">
    <source>
        <dbReference type="Proteomes" id="UP000076486"/>
    </source>
</evidence>
<dbReference type="Proteomes" id="UP000076486">
    <property type="component" value="Unassembled WGS sequence"/>
</dbReference>
<comment type="caution">
    <text evidence="2">The sequence shown here is derived from an EMBL/GenBank/DDBJ whole genome shotgun (WGS) entry which is preliminary data.</text>
</comment>
<keyword evidence="1" id="KW-0812">Transmembrane</keyword>
<keyword evidence="1" id="KW-1133">Transmembrane helix</keyword>
<protein>
    <submittedName>
        <fullName evidence="2">Uncharacterized protein</fullName>
    </submittedName>
</protein>
<feature type="transmembrane region" description="Helical" evidence="1">
    <location>
        <begin position="6"/>
        <end position="27"/>
    </location>
</feature>
<name>A0A167LBI8_9GAMM</name>
<dbReference type="EMBL" id="AUYC01000022">
    <property type="protein sequence ID" value="KZN64242.1"/>
    <property type="molecule type" value="Genomic_DNA"/>
</dbReference>
<proteinExistence type="predicted"/>
<organism evidence="2 3">
    <name type="scientific">Pseudoalteromonas luteoviolacea CPMOR-1</name>
    <dbReference type="NCBI Taxonomy" id="1365248"/>
    <lineage>
        <taxon>Bacteria</taxon>
        <taxon>Pseudomonadati</taxon>
        <taxon>Pseudomonadota</taxon>
        <taxon>Gammaproteobacteria</taxon>
        <taxon>Alteromonadales</taxon>
        <taxon>Pseudoalteromonadaceae</taxon>
        <taxon>Pseudoalteromonas</taxon>
    </lineage>
</organism>
<evidence type="ECO:0000313" key="2">
    <source>
        <dbReference type="EMBL" id="KZN64242.1"/>
    </source>
</evidence>
<reference evidence="2 3" key="1">
    <citation type="submission" date="2013-07" db="EMBL/GenBank/DDBJ databases">
        <title>Comparative Genomic and Metabolomic Analysis of Twelve Strains of Pseudoalteromonas luteoviolacea.</title>
        <authorList>
            <person name="Vynne N.G."/>
            <person name="Mansson M."/>
            <person name="Gram L."/>
        </authorList>
    </citation>
    <scope>NUCLEOTIDE SEQUENCE [LARGE SCALE GENOMIC DNA]</scope>
    <source>
        <strain evidence="2 3">CPMOR-1</strain>
    </source>
</reference>
<dbReference type="PATRIC" id="fig|1365248.3.peg.1900"/>
<sequence>MRHENLIVDKIGIFEGFIGLYLLWLLVKMKMFSQKSIDS</sequence>
<gene>
    <name evidence="2" type="ORF">N473_14945</name>
</gene>
<dbReference type="AlphaFoldDB" id="A0A167LBI8"/>
<accession>A0A167LBI8</accession>